<proteinExistence type="predicted"/>
<dbReference type="CDD" id="cd09917">
    <property type="entry name" value="F-box_SF"/>
    <property type="match status" value="1"/>
</dbReference>
<evidence type="ECO:0000256" key="1">
    <source>
        <dbReference type="SAM" id="MobiDB-lite"/>
    </source>
</evidence>
<dbReference type="GeneID" id="18815119"/>
<protein>
    <recommendedName>
        <fullName evidence="3">F-box domain-containing protein</fullName>
    </recommendedName>
</protein>
<gene>
    <name evidence="2" type="ORF">SERLADRAFT_438958</name>
</gene>
<dbReference type="OrthoDB" id="2322499at2759"/>
<dbReference type="Proteomes" id="UP000008064">
    <property type="component" value="Unassembled WGS sequence"/>
</dbReference>
<dbReference type="HOGENOM" id="CLU_010790_2_1_1"/>
<organism>
    <name type="scientific">Serpula lacrymans var. lacrymans (strain S7.9)</name>
    <name type="common">Dry rot fungus</name>
    <dbReference type="NCBI Taxonomy" id="578457"/>
    <lineage>
        <taxon>Eukaryota</taxon>
        <taxon>Fungi</taxon>
        <taxon>Dikarya</taxon>
        <taxon>Basidiomycota</taxon>
        <taxon>Agaricomycotina</taxon>
        <taxon>Agaricomycetes</taxon>
        <taxon>Agaricomycetidae</taxon>
        <taxon>Boletales</taxon>
        <taxon>Coniophorineae</taxon>
        <taxon>Serpulaceae</taxon>
        <taxon>Serpula</taxon>
    </lineage>
</organism>
<accession>F8NYI0</accession>
<sequence>MSLGGTTTADSLGSHLDTVHATVAPTSEHQGNAPSPRKRQRRFKDQGKSSSTPTVRRGRRGKLELMPTMNLDVLYHILSFLLPMDLLNLARTTKDFRLLLMHKSSSFIWKTSRLQLESLPDCPPDLSEPQFANLAFYPHCHSSAYSHVALSCEVLRSMQENTIGKCMRSSARFDKSDWPAFAFTKLPTFSGTTYHQPEVEGLRSSIESLPPSEITAYVEQRWQVASTVEQHARECEDWFQSVSISRKNDLRNAREERMNGIQTWLVERGWEPELNYFGWDMIAHLSAIREPKPLTARVLANISAPLTTWMTDWRDLRIERTVYSTRRRILMDEYRRFHMQPFTLDEFCDIMPHVADVSNFQPFDDVIRLPADVTVTAESFNAAFAQLPILVSAWRRRIEAELVEHCLPPRPSAIGNITADHLTPASRLRLASTVFVRTDEYSRHCATMVYPDVLADKCFNRLPETPDLPDAVYEMHETLNGTPWSVKMDDGVPSIKLFEPAADIIRACGMNPDTATVSDMNLLDARVKCVPCSMKGGYSAMTWHAAIDHAANCHHSDTKGAKPLQFARIDSAPCSTMILKEEESLPAEHCGRLFYLGRFDGVFL</sequence>
<evidence type="ECO:0008006" key="3">
    <source>
        <dbReference type="Google" id="ProtNLM"/>
    </source>
</evidence>
<name>F8NYI0_SERL9</name>
<dbReference type="EMBL" id="GL945435">
    <property type="protein sequence ID" value="EGO23651.1"/>
    <property type="molecule type" value="Genomic_DNA"/>
</dbReference>
<feature type="region of interest" description="Disordered" evidence="1">
    <location>
        <begin position="23"/>
        <end position="61"/>
    </location>
</feature>
<dbReference type="AlphaFoldDB" id="F8NYI0"/>
<dbReference type="InterPro" id="IPR036047">
    <property type="entry name" value="F-box-like_dom_sf"/>
</dbReference>
<dbReference type="RefSeq" id="XP_007319413.1">
    <property type="nucleotide sequence ID" value="XM_007319351.1"/>
</dbReference>
<evidence type="ECO:0000313" key="2">
    <source>
        <dbReference type="EMBL" id="EGO23651.1"/>
    </source>
</evidence>
<dbReference type="KEGG" id="sla:SERLADRAFT_438958"/>
<reference evidence="2" key="1">
    <citation type="submission" date="2011-04" db="EMBL/GenBank/DDBJ databases">
        <title>Evolution of plant cell wall degrading machinery underlies the functional diversity of forest fungi.</title>
        <authorList>
            <consortium name="US DOE Joint Genome Institute (JGI-PGF)"/>
            <person name="Eastwood D.C."/>
            <person name="Floudas D."/>
            <person name="Binder M."/>
            <person name="Majcherczyk A."/>
            <person name="Schneider P."/>
            <person name="Aerts A."/>
            <person name="Asiegbu F.O."/>
            <person name="Baker S.E."/>
            <person name="Barry K."/>
            <person name="Bendiksby M."/>
            <person name="Blumentritt M."/>
            <person name="Coutinho P.M."/>
            <person name="Cullen D."/>
            <person name="Cullen D."/>
            <person name="Gathman A."/>
            <person name="Goodell B."/>
            <person name="Henrissat B."/>
            <person name="Ihrmark K."/>
            <person name="Kauserud H."/>
            <person name="Kohler A."/>
            <person name="LaButti K."/>
            <person name="Lapidus A."/>
            <person name="Lavin J.L."/>
            <person name="Lee Y.-H."/>
            <person name="Lindquist E."/>
            <person name="Lilly W."/>
            <person name="Lucas S."/>
            <person name="Morin E."/>
            <person name="Murat C."/>
            <person name="Oguiza J.A."/>
            <person name="Park J."/>
            <person name="Pisabarro A.G."/>
            <person name="Riley R."/>
            <person name="Rosling A."/>
            <person name="Salamov A."/>
            <person name="Schmidt O."/>
            <person name="Schmutz J."/>
            <person name="Skrede I."/>
            <person name="Stenlid J."/>
            <person name="Wiebenga A."/>
            <person name="Xie X."/>
            <person name="Kues U."/>
            <person name="Hibbett D.S."/>
            <person name="Hoffmeister D."/>
            <person name="Hogberg N."/>
            <person name="Martin F."/>
            <person name="Grigoriev I.V."/>
            <person name="Watkinson S.C."/>
        </authorList>
    </citation>
    <scope>NUCLEOTIDE SEQUENCE</scope>
    <source>
        <strain evidence="2">S7.9</strain>
    </source>
</reference>
<feature type="compositionally biased region" description="Polar residues" evidence="1">
    <location>
        <begin position="24"/>
        <end position="33"/>
    </location>
</feature>
<dbReference type="SUPFAM" id="SSF81383">
    <property type="entry name" value="F-box domain"/>
    <property type="match status" value="1"/>
</dbReference>